<keyword evidence="8" id="KW-0675">Receptor</keyword>
<keyword evidence="4 10" id="KW-0732">Signal</keyword>
<evidence type="ECO:0000256" key="2">
    <source>
        <dbReference type="ARBA" id="ARBA00008280"/>
    </source>
</evidence>
<dbReference type="PANTHER" id="PTHR23037">
    <property type="entry name" value="CYTOKINE RECEPTOR"/>
    <property type="match status" value="1"/>
</dbReference>
<dbReference type="Proteomes" id="UP000250572">
    <property type="component" value="Unassembled WGS sequence"/>
</dbReference>
<evidence type="ECO:0000259" key="11">
    <source>
        <dbReference type="Pfam" id="PF18707"/>
    </source>
</evidence>
<dbReference type="Pfam" id="PF18707">
    <property type="entry name" value="IL2RB_N1"/>
    <property type="match status" value="1"/>
</dbReference>
<evidence type="ECO:0000313" key="13">
    <source>
        <dbReference type="Proteomes" id="UP000250572"/>
    </source>
</evidence>
<keyword evidence="3" id="KW-0812">Transmembrane</keyword>
<gene>
    <name evidence="12" type="ORF">CCH79_00013678</name>
</gene>
<comment type="subcellular location">
    <subcellularLocation>
        <location evidence="1">Membrane</location>
        <topology evidence="1">Single-pass membrane protein</topology>
    </subcellularLocation>
</comment>
<comment type="similarity">
    <text evidence="2">Belongs to the type I cytokine receptor family. Type 4 subfamily.</text>
</comment>
<feature type="domain" description="Interleukin-2 receptor subunit beta N-terminal" evidence="11">
    <location>
        <begin position="28"/>
        <end position="109"/>
    </location>
</feature>
<accession>A0A315WBR1</accession>
<keyword evidence="5" id="KW-1133">Transmembrane helix</keyword>
<dbReference type="SUPFAM" id="SSF49265">
    <property type="entry name" value="Fibronectin type III"/>
    <property type="match status" value="1"/>
</dbReference>
<name>A0A315WBR1_GAMAF</name>
<dbReference type="STRING" id="33528.ENSGAFP00000015281"/>
<evidence type="ECO:0000256" key="6">
    <source>
        <dbReference type="ARBA" id="ARBA00023136"/>
    </source>
</evidence>
<dbReference type="EMBL" id="NHOQ01000074">
    <property type="protein sequence ID" value="PWA33238.1"/>
    <property type="molecule type" value="Genomic_DNA"/>
</dbReference>
<feature type="signal peptide" evidence="10">
    <location>
        <begin position="1"/>
        <end position="22"/>
    </location>
</feature>
<evidence type="ECO:0000256" key="3">
    <source>
        <dbReference type="ARBA" id="ARBA00022692"/>
    </source>
</evidence>
<protein>
    <recommendedName>
        <fullName evidence="11">Interleukin-2 receptor subunit beta N-terminal domain-containing protein</fullName>
    </recommendedName>
</protein>
<evidence type="ECO:0000256" key="9">
    <source>
        <dbReference type="SAM" id="MobiDB-lite"/>
    </source>
</evidence>
<keyword evidence="13" id="KW-1185">Reference proteome</keyword>
<organism evidence="12 13">
    <name type="scientific">Gambusia affinis</name>
    <name type="common">Western mosquitofish</name>
    <name type="synonym">Heterandria affinis</name>
    <dbReference type="NCBI Taxonomy" id="33528"/>
    <lineage>
        <taxon>Eukaryota</taxon>
        <taxon>Metazoa</taxon>
        <taxon>Chordata</taxon>
        <taxon>Craniata</taxon>
        <taxon>Vertebrata</taxon>
        <taxon>Euteleostomi</taxon>
        <taxon>Actinopterygii</taxon>
        <taxon>Neopterygii</taxon>
        <taxon>Teleostei</taxon>
        <taxon>Neoteleostei</taxon>
        <taxon>Acanthomorphata</taxon>
        <taxon>Ovalentaria</taxon>
        <taxon>Atherinomorphae</taxon>
        <taxon>Cyprinodontiformes</taxon>
        <taxon>Poeciliidae</taxon>
        <taxon>Poeciliinae</taxon>
        <taxon>Gambusia</taxon>
    </lineage>
</organism>
<dbReference type="Gene3D" id="2.60.40.10">
    <property type="entry name" value="Immunoglobulins"/>
    <property type="match status" value="2"/>
</dbReference>
<sequence length="557" mass="61879">MSLAVETLVALWMSLVLIPAHSHKASPGLVCTNDFVNNVSCSWTGAGLGSAEDCSISGQKIFWIHREQHLHSQSCKLKQHRNSSLGCSFVFGNTEFSGYDVMPSIFLKCNGTLVEKITDYKPDEHIKMPPPGAPQVNITANFTLISWSLGNPVSKYFTSGFDFQLQIKQRQQQWRDSRNVSTRQRELRSEVGKLKGLLEVRVRVNPVGRPGSHWSDWSLTTSWEDLKDEKSHSHSTSDQNTVRWILSALGLFLVTVIIVLAHSKTRGLLKGKPLPNPSEYFQSLHTVHQGNLKEWLNPFSGSQSFFVTPSCDRISHVVVCEDWNDGASSPSPTNGLIYNSSSRSSFSNVGYFMSSSSGGGSARTYSNPACFAYQDSFQDPRHIHGLHFPLCDSLASYPEYESLKREPESPDSGFGIMKEDEMKETQRAISKEGGEVLNDQSSPLLFLHLHLPSRPPSSPSAHPSTLTQPSESQQMDIDETDTAAQPAAGTMCRSSSMPVEPFRTGYLTLKEPSINLFGRGCGDGASLQYSLEERRGTPWGGHRFVMRRSRMLRLVLV</sequence>
<feature type="region of interest" description="Disordered" evidence="9">
    <location>
        <begin position="449"/>
        <end position="482"/>
    </location>
</feature>
<feature type="chain" id="PRO_5016419111" description="Interleukin-2 receptor subunit beta N-terminal domain-containing protein" evidence="10">
    <location>
        <begin position="23"/>
        <end position="557"/>
    </location>
</feature>
<evidence type="ECO:0000256" key="10">
    <source>
        <dbReference type="SAM" id="SignalP"/>
    </source>
</evidence>
<keyword evidence="6" id="KW-0472">Membrane</keyword>
<dbReference type="InterPro" id="IPR036116">
    <property type="entry name" value="FN3_sf"/>
</dbReference>
<evidence type="ECO:0000256" key="5">
    <source>
        <dbReference type="ARBA" id="ARBA00022989"/>
    </source>
</evidence>
<evidence type="ECO:0000313" key="12">
    <source>
        <dbReference type="EMBL" id="PWA33238.1"/>
    </source>
</evidence>
<evidence type="ECO:0000256" key="1">
    <source>
        <dbReference type="ARBA" id="ARBA00004167"/>
    </source>
</evidence>
<dbReference type="InterPro" id="IPR040951">
    <property type="entry name" value="IL2RB_N1"/>
</dbReference>
<comment type="caution">
    <text evidence="12">The sequence shown here is derived from an EMBL/GenBank/DDBJ whole genome shotgun (WGS) entry which is preliminary data.</text>
</comment>
<keyword evidence="7" id="KW-1015">Disulfide bond</keyword>
<dbReference type="GO" id="GO:0009897">
    <property type="term" value="C:external side of plasma membrane"/>
    <property type="evidence" value="ECO:0007669"/>
    <property type="project" value="TreeGrafter"/>
</dbReference>
<dbReference type="PANTHER" id="PTHR23037:SF22">
    <property type="entry name" value="CYTOKINE RECEPTOR COMMON SUBUNIT BETA"/>
    <property type="match status" value="1"/>
</dbReference>
<evidence type="ECO:0000256" key="4">
    <source>
        <dbReference type="ARBA" id="ARBA00022729"/>
    </source>
</evidence>
<evidence type="ECO:0000256" key="7">
    <source>
        <dbReference type="ARBA" id="ARBA00023157"/>
    </source>
</evidence>
<dbReference type="InterPro" id="IPR013783">
    <property type="entry name" value="Ig-like_fold"/>
</dbReference>
<proteinExistence type="inferred from homology"/>
<dbReference type="GO" id="GO:0016064">
    <property type="term" value="P:immunoglobulin mediated immune response"/>
    <property type="evidence" value="ECO:0007669"/>
    <property type="project" value="TreeGrafter"/>
</dbReference>
<dbReference type="GO" id="GO:0004896">
    <property type="term" value="F:cytokine receptor activity"/>
    <property type="evidence" value="ECO:0007669"/>
    <property type="project" value="TreeGrafter"/>
</dbReference>
<reference evidence="12 13" key="1">
    <citation type="journal article" date="2018" name="G3 (Bethesda)">
        <title>A High-Quality Reference Genome for the Invasive Mosquitofish Gambusia affinis Using a Chicago Library.</title>
        <authorList>
            <person name="Hoffberg S.L."/>
            <person name="Troendle N.J."/>
            <person name="Glenn T.C."/>
            <person name="Mahmud O."/>
            <person name="Louha S."/>
            <person name="Chalopin D."/>
            <person name="Bennetzen J.L."/>
            <person name="Mauricio R."/>
        </authorList>
    </citation>
    <scope>NUCLEOTIDE SEQUENCE [LARGE SCALE GENOMIC DNA]</scope>
    <source>
        <strain evidence="12">NE01/NJP1002.9</strain>
        <tissue evidence="12">Muscle</tissue>
    </source>
</reference>
<dbReference type="AlphaFoldDB" id="A0A315WBR1"/>
<evidence type="ECO:0000256" key="8">
    <source>
        <dbReference type="ARBA" id="ARBA00023170"/>
    </source>
</evidence>